<name>W5YUN9_9GAMM</name>
<dbReference type="Pfam" id="PF12833">
    <property type="entry name" value="HTH_18"/>
    <property type="match status" value="1"/>
</dbReference>
<dbReference type="EMBL" id="CP007152">
    <property type="protein sequence ID" value="AHI32912.1"/>
    <property type="molecule type" value="Genomic_DNA"/>
</dbReference>
<keyword evidence="2" id="KW-0238">DNA-binding</keyword>
<comment type="function">
    <text evidence="5">Regulatory protein of the TOL plasmid xyl operons. XylS activates the xylXYZLTEGFJQKIH operon required for the degradation of toluene, m-xylene and p-xylene.</text>
</comment>
<feature type="domain" description="HTH araC/xylS-type" evidence="6">
    <location>
        <begin position="216"/>
        <end position="315"/>
    </location>
</feature>
<keyword evidence="3" id="KW-0010">Activator</keyword>
<reference evidence="7 8" key="1">
    <citation type="journal article" date="2014" name="Genome Announc.">
        <title>Draft Genome Sequences of Marinobacter similis A3d10T and Marinobacter salarius R9SW1T.</title>
        <authorList>
            <person name="Ivanova E.P."/>
            <person name="Ng H.J."/>
            <person name="Webb H.K."/>
            <person name="Feng G."/>
            <person name="Oshima K."/>
            <person name="Hattori M."/>
            <person name="Ohkuma M."/>
            <person name="Sergeev A.F."/>
            <person name="Mikhailov V.V."/>
            <person name="Crawford R.J."/>
            <person name="Sawabe T."/>
        </authorList>
    </citation>
    <scope>NUCLEOTIDE SEQUENCE [LARGE SCALE GENOMIC DNA]</scope>
    <source>
        <strain evidence="8">A3d10 and R9SW1</strain>
    </source>
</reference>
<dbReference type="InterPro" id="IPR050204">
    <property type="entry name" value="AraC_XylS_family_regulators"/>
</dbReference>
<sequence>MLTNVLDHATVFEFAHPEVVSEFVNKKIGRHTIEVMNSQKSLSRLSFKEFSGLGLSSISYGGEVRIKSPELENTFHLQIITEGECKITFKNEKVLLKQGDAIILNPHELILLDYSSDCEKLIINVPESEFQSAVIHDLGHIPKSGIRFKRLPVSLFCFPSLVKLFESVFLEIENCDSDHFCIFDPYKEIIVKKILRTFQGNFNIDENSVNIHPNMEKVIQYIDNNLKNDISLDELSSVSKVSVRSIYNMFSTSFSTTPRNYIKHRKLQKVREELLSGRAKNVTEVAFDYGFMHLGRLSCDYKKLFGELPSETRRALLLMAN</sequence>
<keyword evidence="4" id="KW-0804">Transcription</keyword>
<dbReference type="KEGG" id="msr:AU15_22300"/>
<dbReference type="SUPFAM" id="SSF51215">
    <property type="entry name" value="Regulatory protein AraC"/>
    <property type="match status" value="1"/>
</dbReference>
<evidence type="ECO:0000256" key="2">
    <source>
        <dbReference type="ARBA" id="ARBA00023125"/>
    </source>
</evidence>
<evidence type="ECO:0000256" key="1">
    <source>
        <dbReference type="ARBA" id="ARBA00023015"/>
    </source>
</evidence>
<evidence type="ECO:0000256" key="3">
    <source>
        <dbReference type="ARBA" id="ARBA00023159"/>
    </source>
</evidence>
<evidence type="ECO:0000313" key="8">
    <source>
        <dbReference type="Proteomes" id="UP000035081"/>
    </source>
</evidence>
<protein>
    <submittedName>
        <fullName evidence="7">AraC family transcriptional regulator</fullName>
    </submittedName>
</protein>
<dbReference type="PANTHER" id="PTHR46796:SF6">
    <property type="entry name" value="ARAC SUBFAMILY"/>
    <property type="match status" value="1"/>
</dbReference>
<dbReference type="InterPro" id="IPR035418">
    <property type="entry name" value="AraC-bd_2"/>
</dbReference>
<dbReference type="AlphaFoldDB" id="W5YUN9"/>
<dbReference type="InterPro" id="IPR037923">
    <property type="entry name" value="HTH-like"/>
</dbReference>
<organism evidence="7 8">
    <name type="scientific">Marinobacter salarius</name>
    <dbReference type="NCBI Taxonomy" id="1420917"/>
    <lineage>
        <taxon>Bacteria</taxon>
        <taxon>Pseudomonadati</taxon>
        <taxon>Pseudomonadota</taxon>
        <taxon>Gammaproteobacteria</taxon>
        <taxon>Pseudomonadales</taxon>
        <taxon>Marinobacteraceae</taxon>
        <taxon>Marinobacter</taxon>
    </lineage>
</organism>
<dbReference type="PANTHER" id="PTHR46796">
    <property type="entry name" value="HTH-TYPE TRANSCRIPTIONAL ACTIVATOR RHAS-RELATED"/>
    <property type="match status" value="1"/>
</dbReference>
<dbReference type="GO" id="GO:0043565">
    <property type="term" value="F:sequence-specific DNA binding"/>
    <property type="evidence" value="ECO:0007669"/>
    <property type="project" value="InterPro"/>
</dbReference>
<dbReference type="Gene3D" id="1.10.10.60">
    <property type="entry name" value="Homeodomain-like"/>
    <property type="match status" value="1"/>
</dbReference>
<gene>
    <name evidence="7" type="ORF">AU15_22300</name>
</gene>
<dbReference type="PROSITE" id="PS00041">
    <property type="entry name" value="HTH_ARAC_FAMILY_1"/>
    <property type="match status" value="1"/>
</dbReference>
<dbReference type="PROSITE" id="PS01124">
    <property type="entry name" value="HTH_ARAC_FAMILY_2"/>
    <property type="match status" value="1"/>
</dbReference>
<dbReference type="InterPro" id="IPR018060">
    <property type="entry name" value="HTH_AraC"/>
</dbReference>
<dbReference type="SUPFAM" id="SSF46689">
    <property type="entry name" value="Homeodomain-like"/>
    <property type="match status" value="2"/>
</dbReference>
<dbReference type="Pfam" id="PF14525">
    <property type="entry name" value="AraC_binding_2"/>
    <property type="match status" value="1"/>
</dbReference>
<evidence type="ECO:0000259" key="6">
    <source>
        <dbReference type="PROSITE" id="PS01124"/>
    </source>
</evidence>
<evidence type="ECO:0000313" key="7">
    <source>
        <dbReference type="EMBL" id="AHI32912.1"/>
    </source>
</evidence>
<dbReference type="HOGENOM" id="CLU_047930_0_0_6"/>
<evidence type="ECO:0000256" key="4">
    <source>
        <dbReference type="ARBA" id="ARBA00023163"/>
    </source>
</evidence>
<keyword evidence="1" id="KW-0805">Transcription regulation</keyword>
<dbReference type="InterPro" id="IPR009057">
    <property type="entry name" value="Homeodomain-like_sf"/>
</dbReference>
<dbReference type="InterPro" id="IPR018062">
    <property type="entry name" value="HTH_AraC-typ_CS"/>
</dbReference>
<proteinExistence type="predicted"/>
<dbReference type="GO" id="GO:0009893">
    <property type="term" value="P:positive regulation of metabolic process"/>
    <property type="evidence" value="ECO:0007669"/>
    <property type="project" value="UniProtKB-ARBA"/>
</dbReference>
<dbReference type="GO" id="GO:0003700">
    <property type="term" value="F:DNA-binding transcription factor activity"/>
    <property type="evidence" value="ECO:0007669"/>
    <property type="project" value="InterPro"/>
</dbReference>
<dbReference type="Proteomes" id="UP000035081">
    <property type="component" value="Chromosome"/>
</dbReference>
<accession>W5YUN9</accession>
<evidence type="ECO:0000256" key="5">
    <source>
        <dbReference type="ARBA" id="ARBA00037345"/>
    </source>
</evidence>
<dbReference type="SMART" id="SM00342">
    <property type="entry name" value="HTH_ARAC"/>
    <property type="match status" value="1"/>
</dbReference>